<evidence type="ECO:0000259" key="2">
    <source>
        <dbReference type="PROSITE" id="PS50405"/>
    </source>
</evidence>
<dbReference type="SFLD" id="SFLDS00019">
    <property type="entry name" value="Glutathione_Transferase_(cytos"/>
    <property type="match status" value="1"/>
</dbReference>
<dbReference type="GO" id="GO:0016740">
    <property type="term" value="F:transferase activity"/>
    <property type="evidence" value="ECO:0007669"/>
    <property type="project" value="UniProtKB-KW"/>
</dbReference>
<dbReference type="Gene3D" id="1.20.1050.10">
    <property type="match status" value="1"/>
</dbReference>
<dbReference type="Pfam" id="PF00043">
    <property type="entry name" value="GST_C"/>
    <property type="match status" value="1"/>
</dbReference>
<dbReference type="PROSITE" id="PS50404">
    <property type="entry name" value="GST_NTER"/>
    <property type="match status" value="1"/>
</dbReference>
<dbReference type="InterPro" id="IPR036282">
    <property type="entry name" value="Glutathione-S-Trfase_C_sf"/>
</dbReference>
<evidence type="ECO:0000313" key="4">
    <source>
        <dbReference type="Proteomes" id="UP000290287"/>
    </source>
</evidence>
<dbReference type="Proteomes" id="UP000290287">
    <property type="component" value="Unassembled WGS sequence"/>
</dbReference>
<comment type="caution">
    <text evidence="3">The sequence shown here is derived from an EMBL/GenBank/DDBJ whole genome shotgun (WGS) entry which is preliminary data.</text>
</comment>
<dbReference type="SUPFAM" id="SSF52833">
    <property type="entry name" value="Thioredoxin-like"/>
    <property type="match status" value="1"/>
</dbReference>
<proteinExistence type="predicted"/>
<dbReference type="SFLD" id="SFLDG00358">
    <property type="entry name" value="Main_(cytGST)"/>
    <property type="match status" value="1"/>
</dbReference>
<feature type="domain" description="GST N-terminal" evidence="1">
    <location>
        <begin position="1"/>
        <end position="81"/>
    </location>
</feature>
<dbReference type="InterPro" id="IPR034345">
    <property type="entry name" value="Gtt2-like_N"/>
</dbReference>
<keyword evidence="3" id="KW-0808">Transferase</keyword>
<reference evidence="3 4" key="1">
    <citation type="submission" date="2017-10" db="EMBL/GenBank/DDBJ databases">
        <title>Nyctiphanis sp. nov., isolated from the stomach of the euphausiid Nyctiphanes simplex (Hansen, 1911) in the Gulf of California.</title>
        <authorList>
            <person name="Gomez-Gil B."/>
            <person name="Aguilar-Mendez M."/>
            <person name="Lopez-Cortes A."/>
            <person name="Gomez-Gutierrez J."/>
            <person name="Roque A."/>
            <person name="Lang E."/>
            <person name="Gonzalez-Castillo A."/>
        </authorList>
    </citation>
    <scope>NUCLEOTIDE SEQUENCE [LARGE SCALE GENOMIC DNA]</scope>
    <source>
        <strain evidence="3 4">CAIM 600</strain>
    </source>
</reference>
<protein>
    <submittedName>
        <fullName evidence="3">Glutathione S-transferase</fullName>
    </submittedName>
</protein>
<feature type="domain" description="GST C-terminal" evidence="2">
    <location>
        <begin position="87"/>
        <end position="202"/>
    </location>
</feature>
<dbReference type="CDD" id="cd03051">
    <property type="entry name" value="GST_N_GTT2_like"/>
    <property type="match status" value="1"/>
</dbReference>
<accession>A0A4Q0YUW7</accession>
<gene>
    <name evidence="3" type="ORF">CS022_03405</name>
</gene>
<organism evidence="3 4">
    <name type="scientific">Veronia nyctiphanis</name>
    <dbReference type="NCBI Taxonomy" id="1278244"/>
    <lineage>
        <taxon>Bacteria</taxon>
        <taxon>Pseudomonadati</taxon>
        <taxon>Pseudomonadota</taxon>
        <taxon>Gammaproteobacteria</taxon>
        <taxon>Vibrionales</taxon>
        <taxon>Vibrionaceae</taxon>
        <taxon>Veronia</taxon>
    </lineage>
</organism>
<dbReference type="PANTHER" id="PTHR44051:SF2">
    <property type="entry name" value="HYPOTHETICAL GLUTATHIONE S-TRANSFERASE LIKE PROTEIN"/>
    <property type="match status" value="1"/>
</dbReference>
<dbReference type="InterPro" id="IPR004046">
    <property type="entry name" value="GST_C"/>
</dbReference>
<dbReference type="InterPro" id="IPR004045">
    <property type="entry name" value="Glutathione_S-Trfase_N"/>
</dbReference>
<evidence type="ECO:0000313" key="3">
    <source>
        <dbReference type="EMBL" id="RXJ74623.1"/>
    </source>
</evidence>
<dbReference type="InterPro" id="IPR010987">
    <property type="entry name" value="Glutathione-S-Trfase_C-like"/>
</dbReference>
<sequence>MKLYEFGPAPSARRVSLFLAEKKIDIERVHVDIFKGDNLTDSFKAKSLNGKIPLLEIDDHTHLCESIAICRYLDQAFPTDNHLFGDSPLASGTIEMWNRIIETQGLYPAFMAFRQLKGQFKDREDVILAKGEEAKKQVSEFLPVLEQQLSRHPYIAGDHFSVADITAYVLCSFTKVLGLEIDQHEAVNEWRDKVKARPAFQR</sequence>
<dbReference type="PROSITE" id="PS50405">
    <property type="entry name" value="GST_CTER"/>
    <property type="match status" value="1"/>
</dbReference>
<dbReference type="Gene3D" id="3.40.30.10">
    <property type="entry name" value="Glutaredoxin"/>
    <property type="match status" value="1"/>
</dbReference>
<dbReference type="RefSeq" id="WP_129121093.1">
    <property type="nucleotide sequence ID" value="NZ_PEIB01000002.1"/>
</dbReference>
<evidence type="ECO:0000259" key="1">
    <source>
        <dbReference type="PROSITE" id="PS50404"/>
    </source>
</evidence>
<dbReference type="SUPFAM" id="SSF47616">
    <property type="entry name" value="GST C-terminal domain-like"/>
    <property type="match status" value="1"/>
</dbReference>
<dbReference type="InterPro" id="IPR040079">
    <property type="entry name" value="Glutathione_S-Trfase"/>
</dbReference>
<keyword evidence="4" id="KW-1185">Reference proteome</keyword>
<name>A0A4Q0YUW7_9GAMM</name>
<dbReference type="AlphaFoldDB" id="A0A4Q0YUW7"/>
<dbReference type="Pfam" id="PF13409">
    <property type="entry name" value="GST_N_2"/>
    <property type="match status" value="1"/>
</dbReference>
<dbReference type="OrthoDB" id="9803562at2"/>
<dbReference type="InterPro" id="IPR036249">
    <property type="entry name" value="Thioredoxin-like_sf"/>
</dbReference>
<dbReference type="PANTHER" id="PTHR44051">
    <property type="entry name" value="GLUTATHIONE S-TRANSFERASE-RELATED"/>
    <property type="match status" value="1"/>
</dbReference>
<dbReference type="EMBL" id="PEIB01000002">
    <property type="protein sequence ID" value="RXJ74623.1"/>
    <property type="molecule type" value="Genomic_DNA"/>
</dbReference>